<dbReference type="InterPro" id="IPR029063">
    <property type="entry name" value="SAM-dependent_MTases_sf"/>
</dbReference>
<comment type="caution">
    <text evidence="2">The sequence shown here is derived from an EMBL/GenBank/DDBJ whole genome shotgun (WGS) entry which is preliminary data.</text>
</comment>
<dbReference type="Gene3D" id="3.40.50.150">
    <property type="entry name" value="Vaccinia Virus protein VP39"/>
    <property type="match status" value="1"/>
</dbReference>
<protein>
    <submittedName>
        <fullName evidence="2">Class I SAM-dependent methyltransferase</fullName>
        <ecNumber evidence="2">2.1.1.-</ecNumber>
    </submittedName>
</protein>
<gene>
    <name evidence="2" type="ORF">ACFSRY_11005</name>
</gene>
<dbReference type="CDD" id="cd02440">
    <property type="entry name" value="AdoMet_MTases"/>
    <property type="match status" value="1"/>
</dbReference>
<keyword evidence="2" id="KW-0489">Methyltransferase</keyword>
<evidence type="ECO:0000313" key="2">
    <source>
        <dbReference type="EMBL" id="MFD2514396.1"/>
    </source>
</evidence>
<dbReference type="GO" id="GO:0008168">
    <property type="term" value="F:methyltransferase activity"/>
    <property type="evidence" value="ECO:0007669"/>
    <property type="project" value="UniProtKB-KW"/>
</dbReference>
<evidence type="ECO:0000259" key="1">
    <source>
        <dbReference type="Pfam" id="PF08242"/>
    </source>
</evidence>
<dbReference type="InterPro" id="IPR013217">
    <property type="entry name" value="Methyltransf_12"/>
</dbReference>
<evidence type="ECO:0000313" key="3">
    <source>
        <dbReference type="Proteomes" id="UP001597544"/>
    </source>
</evidence>
<reference evidence="3" key="1">
    <citation type="journal article" date="2019" name="Int. J. Syst. Evol. Microbiol.">
        <title>The Global Catalogue of Microorganisms (GCM) 10K type strain sequencing project: providing services to taxonomists for standard genome sequencing and annotation.</title>
        <authorList>
            <consortium name="The Broad Institute Genomics Platform"/>
            <consortium name="The Broad Institute Genome Sequencing Center for Infectious Disease"/>
            <person name="Wu L."/>
            <person name="Ma J."/>
        </authorList>
    </citation>
    <scope>NUCLEOTIDE SEQUENCE [LARGE SCALE GENOMIC DNA]</scope>
    <source>
        <strain evidence="3">KCTC 42498</strain>
    </source>
</reference>
<accession>A0ABW5ILH8</accession>
<dbReference type="Pfam" id="PF08242">
    <property type="entry name" value="Methyltransf_12"/>
    <property type="match status" value="1"/>
</dbReference>
<feature type="domain" description="Methyltransferase type 12" evidence="1">
    <location>
        <begin position="47"/>
        <end position="146"/>
    </location>
</feature>
<keyword evidence="3" id="KW-1185">Reference proteome</keyword>
<keyword evidence="2" id="KW-0808">Transferase</keyword>
<dbReference type="EMBL" id="JBHULU010000015">
    <property type="protein sequence ID" value="MFD2514396.1"/>
    <property type="molecule type" value="Genomic_DNA"/>
</dbReference>
<organism evidence="2 3">
    <name type="scientific">Pontibacter locisalis</name>
    <dbReference type="NCBI Taxonomy" id="1719035"/>
    <lineage>
        <taxon>Bacteria</taxon>
        <taxon>Pseudomonadati</taxon>
        <taxon>Bacteroidota</taxon>
        <taxon>Cytophagia</taxon>
        <taxon>Cytophagales</taxon>
        <taxon>Hymenobacteraceae</taxon>
        <taxon>Pontibacter</taxon>
    </lineage>
</organism>
<sequence length="224" mass="25914">MSKRLQDSGFDQAAPFYDQLSRLVYGSSLQRAQKALLPFLPQQGRVLVIGGGSGWLLEQILRTGKQLDILYLDASQAMLKRAKKKFRKYSYGHYWHVEFRLGTEQQLEPQEQFDIIFTPFLLDLFPPKRLQNLMDKLDAALAPEGLWLFADFWPVQSPPPIWQRILIRGMYVFFGIISGVEAKDLPAYATHFESLGLREIYSSSFFSDMVQAKVFAHQLQNRYI</sequence>
<dbReference type="GO" id="GO:0032259">
    <property type="term" value="P:methylation"/>
    <property type="evidence" value="ECO:0007669"/>
    <property type="project" value="UniProtKB-KW"/>
</dbReference>
<dbReference type="EC" id="2.1.1.-" evidence="2"/>
<dbReference type="Proteomes" id="UP001597544">
    <property type="component" value="Unassembled WGS sequence"/>
</dbReference>
<name>A0ABW5ILH8_9BACT</name>
<dbReference type="RefSeq" id="WP_377506907.1">
    <property type="nucleotide sequence ID" value="NZ_JBHULU010000015.1"/>
</dbReference>
<proteinExistence type="predicted"/>
<dbReference type="SUPFAM" id="SSF53335">
    <property type="entry name" value="S-adenosyl-L-methionine-dependent methyltransferases"/>
    <property type="match status" value="1"/>
</dbReference>